<protein>
    <submittedName>
        <fullName evidence="1">DUF4248 domain-containing protein</fullName>
    </submittedName>
</protein>
<gene>
    <name evidence="1" type="ORF">E5339_19635</name>
</gene>
<name>A0A4S2FE28_9BACT</name>
<accession>A0A4S2FE28</accession>
<reference evidence="1 2" key="1">
    <citation type="submission" date="2019-04" db="EMBL/GenBank/DDBJ databases">
        <title>Microbes associate with the intestines of laboratory mice.</title>
        <authorList>
            <person name="Navarre W."/>
            <person name="Wong E."/>
            <person name="Huang K."/>
            <person name="Tropini C."/>
            <person name="Ng K."/>
            <person name="Yu B."/>
        </authorList>
    </citation>
    <scope>NUCLEOTIDE SEQUENCE [LARGE SCALE GENOMIC DNA]</scope>
    <source>
        <strain evidence="1 2">NM22_B1</strain>
    </source>
</reference>
<evidence type="ECO:0000313" key="1">
    <source>
        <dbReference type="EMBL" id="TGY67589.1"/>
    </source>
</evidence>
<evidence type="ECO:0000313" key="2">
    <source>
        <dbReference type="Proteomes" id="UP000310760"/>
    </source>
</evidence>
<dbReference type="AlphaFoldDB" id="A0A4S2FE28"/>
<comment type="caution">
    <text evidence="1">The sequence shown here is derived from an EMBL/GenBank/DDBJ whole genome shotgun (WGS) entry which is preliminary data.</text>
</comment>
<dbReference type="RefSeq" id="WP_135952625.1">
    <property type="nucleotide sequence ID" value="NZ_CAONFL010000050.1"/>
</dbReference>
<dbReference type="Pfam" id="PF14053">
    <property type="entry name" value="DUF4248"/>
    <property type="match status" value="1"/>
</dbReference>
<proteinExistence type="predicted"/>
<organism evidence="1 2">
    <name type="scientific">Phocaeicola sartorii</name>
    <dbReference type="NCBI Taxonomy" id="671267"/>
    <lineage>
        <taxon>Bacteria</taxon>
        <taxon>Pseudomonadati</taxon>
        <taxon>Bacteroidota</taxon>
        <taxon>Bacteroidia</taxon>
        <taxon>Bacteroidales</taxon>
        <taxon>Bacteroidaceae</taxon>
        <taxon>Phocaeicola</taxon>
    </lineage>
</organism>
<dbReference type="Proteomes" id="UP000310760">
    <property type="component" value="Unassembled WGS sequence"/>
</dbReference>
<dbReference type="InterPro" id="IPR025342">
    <property type="entry name" value="DUF4248"/>
</dbReference>
<dbReference type="EMBL" id="SRYJ01000059">
    <property type="protein sequence ID" value="TGY67589.1"/>
    <property type="molecule type" value="Genomic_DNA"/>
</dbReference>
<sequence length="71" mass="8551">MIKSYTKSSLALEYFPEYVHRPRTAVQHLMRWINMNPELCTRLYATDPGFRCRRTLTFRQVLLIKEYLGEP</sequence>